<dbReference type="EMBL" id="CP032869">
    <property type="protein sequence ID" value="AYL98749.1"/>
    <property type="molecule type" value="Genomic_DNA"/>
</dbReference>
<keyword evidence="2" id="KW-1185">Reference proteome</keyword>
<dbReference type="AlphaFoldDB" id="A0A494VWH9"/>
<evidence type="ECO:0000313" key="2">
    <source>
        <dbReference type="Proteomes" id="UP000270046"/>
    </source>
</evidence>
<sequence>MFDFVVEVNSLFIKFTLTTDHFMLKKILLAALITIGAAFNCLAQSINYKNVSNKDLTYVLNNLQKRYVYTDHKTLNIAVYLVADQQGDPDAPADCKSPESIYVAVSEVNKPDPEQHVYKLNPVCDPKFINWIKSKKMYKIAFSYGAAVKRKTATVGIMLKKLVVE</sequence>
<dbReference type="OrthoDB" id="797023at2"/>
<reference evidence="1 2" key="1">
    <citation type="submission" date="2018-10" db="EMBL/GenBank/DDBJ databases">
        <title>Genome sequencing of Mucilaginibacter sp. HYN0043.</title>
        <authorList>
            <person name="Kim M."/>
            <person name="Yi H."/>
        </authorList>
    </citation>
    <scope>NUCLEOTIDE SEQUENCE [LARGE SCALE GENOMIC DNA]</scope>
    <source>
        <strain evidence="1 2">HYN0043</strain>
    </source>
</reference>
<protein>
    <submittedName>
        <fullName evidence="1">Uncharacterized protein</fullName>
    </submittedName>
</protein>
<dbReference type="Proteomes" id="UP000270046">
    <property type="component" value="Chromosome"/>
</dbReference>
<organism evidence="1 2">
    <name type="scientific">Mucilaginibacter celer</name>
    <dbReference type="NCBI Taxonomy" id="2305508"/>
    <lineage>
        <taxon>Bacteria</taxon>
        <taxon>Pseudomonadati</taxon>
        <taxon>Bacteroidota</taxon>
        <taxon>Sphingobacteriia</taxon>
        <taxon>Sphingobacteriales</taxon>
        <taxon>Sphingobacteriaceae</taxon>
        <taxon>Mucilaginibacter</taxon>
    </lineage>
</organism>
<proteinExistence type="predicted"/>
<name>A0A494VWH9_9SPHI</name>
<dbReference type="KEGG" id="muh:HYN43_027285"/>
<gene>
    <name evidence="1" type="ORF">HYN43_027285</name>
</gene>
<evidence type="ECO:0000313" key="1">
    <source>
        <dbReference type="EMBL" id="AYL98749.1"/>
    </source>
</evidence>
<accession>A0A494VWH9</accession>